<dbReference type="Pfam" id="PF00126">
    <property type="entry name" value="HTH_1"/>
    <property type="match status" value="1"/>
</dbReference>
<dbReference type="Proteomes" id="UP000219023">
    <property type="component" value="Unassembled WGS sequence"/>
</dbReference>
<dbReference type="RefSeq" id="WP_097022018.1">
    <property type="nucleotide sequence ID" value="NZ_OBQJ01000002.1"/>
</dbReference>
<protein>
    <submittedName>
        <fullName evidence="6">Transcriptional regulator, LysR family</fullName>
    </submittedName>
</protein>
<dbReference type="PANTHER" id="PTHR30537">
    <property type="entry name" value="HTH-TYPE TRANSCRIPTIONAL REGULATOR"/>
    <property type="match status" value="1"/>
</dbReference>
<dbReference type="GO" id="GO:0006351">
    <property type="term" value="P:DNA-templated transcription"/>
    <property type="evidence" value="ECO:0007669"/>
    <property type="project" value="TreeGrafter"/>
</dbReference>
<keyword evidence="4" id="KW-0804">Transcription</keyword>
<dbReference type="Pfam" id="PF03466">
    <property type="entry name" value="LysR_substrate"/>
    <property type="match status" value="1"/>
</dbReference>
<dbReference type="CDD" id="cd08479">
    <property type="entry name" value="PBP2_CrgA_like_9"/>
    <property type="match status" value="1"/>
</dbReference>
<dbReference type="AlphaFoldDB" id="A0A285VGU2"/>
<dbReference type="EMBL" id="OBQJ01000002">
    <property type="protein sequence ID" value="SOC53203.1"/>
    <property type="molecule type" value="Genomic_DNA"/>
</dbReference>
<reference evidence="6 7" key="1">
    <citation type="submission" date="2017-08" db="EMBL/GenBank/DDBJ databases">
        <authorList>
            <person name="de Groot N.N."/>
        </authorList>
    </citation>
    <scope>NUCLEOTIDE SEQUENCE [LARGE SCALE GENOMIC DNA]</scope>
    <source>
        <strain evidence="6 7">USBA 855</strain>
    </source>
</reference>
<dbReference type="InterPro" id="IPR005119">
    <property type="entry name" value="LysR_subst-bd"/>
</dbReference>
<dbReference type="FunFam" id="1.10.10.10:FF:000001">
    <property type="entry name" value="LysR family transcriptional regulator"/>
    <property type="match status" value="1"/>
</dbReference>
<evidence type="ECO:0000256" key="3">
    <source>
        <dbReference type="ARBA" id="ARBA00023125"/>
    </source>
</evidence>
<evidence type="ECO:0000256" key="1">
    <source>
        <dbReference type="ARBA" id="ARBA00009437"/>
    </source>
</evidence>
<proteinExistence type="inferred from homology"/>
<dbReference type="OrthoDB" id="9815676at2"/>
<dbReference type="InterPro" id="IPR036390">
    <property type="entry name" value="WH_DNA-bd_sf"/>
</dbReference>
<dbReference type="PANTHER" id="PTHR30537:SF5">
    <property type="entry name" value="HTH-TYPE TRANSCRIPTIONAL ACTIVATOR TTDR-RELATED"/>
    <property type="match status" value="1"/>
</dbReference>
<dbReference type="Gene3D" id="1.10.10.10">
    <property type="entry name" value="Winged helix-like DNA-binding domain superfamily/Winged helix DNA-binding domain"/>
    <property type="match status" value="1"/>
</dbReference>
<dbReference type="GO" id="GO:0003700">
    <property type="term" value="F:DNA-binding transcription factor activity"/>
    <property type="evidence" value="ECO:0007669"/>
    <property type="project" value="InterPro"/>
</dbReference>
<gene>
    <name evidence="6" type="ORF">SAMN05421509_102232</name>
</gene>
<evidence type="ECO:0000259" key="5">
    <source>
        <dbReference type="PROSITE" id="PS50931"/>
    </source>
</evidence>
<dbReference type="InterPro" id="IPR000847">
    <property type="entry name" value="LysR_HTH_N"/>
</dbReference>
<evidence type="ECO:0000256" key="2">
    <source>
        <dbReference type="ARBA" id="ARBA00023015"/>
    </source>
</evidence>
<comment type="similarity">
    <text evidence="1">Belongs to the LysR transcriptional regulatory family.</text>
</comment>
<dbReference type="SUPFAM" id="SSF53850">
    <property type="entry name" value="Periplasmic binding protein-like II"/>
    <property type="match status" value="1"/>
</dbReference>
<dbReference type="SUPFAM" id="SSF46785">
    <property type="entry name" value="Winged helix' DNA-binding domain"/>
    <property type="match status" value="1"/>
</dbReference>
<feature type="domain" description="HTH lysR-type" evidence="5">
    <location>
        <begin position="1"/>
        <end position="59"/>
    </location>
</feature>
<organism evidence="6 7">
    <name type="scientific">Chromohalobacter canadensis</name>
    <dbReference type="NCBI Taxonomy" id="141389"/>
    <lineage>
        <taxon>Bacteria</taxon>
        <taxon>Pseudomonadati</taxon>
        <taxon>Pseudomonadota</taxon>
        <taxon>Gammaproteobacteria</taxon>
        <taxon>Oceanospirillales</taxon>
        <taxon>Halomonadaceae</taxon>
        <taxon>Chromohalobacter</taxon>
    </lineage>
</organism>
<evidence type="ECO:0000256" key="4">
    <source>
        <dbReference type="ARBA" id="ARBA00023163"/>
    </source>
</evidence>
<dbReference type="InterPro" id="IPR058163">
    <property type="entry name" value="LysR-type_TF_proteobact-type"/>
</dbReference>
<keyword evidence="3" id="KW-0238">DNA-binding</keyword>
<dbReference type="FunFam" id="3.40.190.290:FF:000001">
    <property type="entry name" value="Transcriptional regulator, LysR family"/>
    <property type="match status" value="1"/>
</dbReference>
<evidence type="ECO:0000313" key="6">
    <source>
        <dbReference type="EMBL" id="SOC53203.1"/>
    </source>
</evidence>
<dbReference type="Gene3D" id="3.40.190.290">
    <property type="match status" value="1"/>
</dbReference>
<accession>A0A285VGU2</accession>
<sequence length="308" mass="34642">MSAVDDLAFFQRVAQAGSLTGAARELGLSLSAVSKRLQQLEARLGVSLAARTTRRLALTAEGERYLTRGAMILGDLSDLENSLRDQGTLLSGRLRINATFGFGRRHVAPLISRFAALHPQLELLLELTSFPLGLDEQGFDINIRVGEPPDSRWIAKRLLSNRRILCAAPEYLANAPRLETLEDLAHHRCLIVRENDTDYSLWRFEATDGARAQRAIRVHGRLASNDAEAMTRMALDGHGILLRSWWDVHEYLASGDLVALLPQWQGVRADFYLLYSERMRENARVRKFVDFMITEMTGRVPELPEASY</sequence>
<dbReference type="GO" id="GO:0043565">
    <property type="term" value="F:sequence-specific DNA binding"/>
    <property type="evidence" value="ECO:0007669"/>
    <property type="project" value="TreeGrafter"/>
</dbReference>
<evidence type="ECO:0000313" key="7">
    <source>
        <dbReference type="Proteomes" id="UP000219023"/>
    </source>
</evidence>
<dbReference type="InterPro" id="IPR036388">
    <property type="entry name" value="WH-like_DNA-bd_sf"/>
</dbReference>
<keyword evidence="2" id="KW-0805">Transcription regulation</keyword>
<name>A0A285VGU2_9GAMM</name>
<dbReference type="PROSITE" id="PS50931">
    <property type="entry name" value="HTH_LYSR"/>
    <property type="match status" value="1"/>
</dbReference>